<proteinExistence type="predicted"/>
<feature type="domain" description="C3H1-type" evidence="6">
    <location>
        <begin position="29"/>
        <end position="56"/>
    </location>
</feature>
<evidence type="ECO:0000256" key="1">
    <source>
        <dbReference type="ARBA" id="ARBA00022723"/>
    </source>
</evidence>
<keyword evidence="2 4" id="KW-0863">Zinc-finger</keyword>
<dbReference type="GO" id="GO:0008270">
    <property type="term" value="F:zinc ion binding"/>
    <property type="evidence" value="ECO:0007669"/>
    <property type="project" value="UniProtKB-KW"/>
</dbReference>
<dbReference type="SMART" id="SM00356">
    <property type="entry name" value="ZnF_C3H1"/>
    <property type="match status" value="1"/>
</dbReference>
<keyword evidence="1 4" id="KW-0479">Metal-binding</keyword>
<feature type="zinc finger region" description="C3H1-type" evidence="4">
    <location>
        <begin position="29"/>
        <end position="56"/>
    </location>
</feature>
<accession>A0A7J6KPD3</accession>
<evidence type="ECO:0000256" key="3">
    <source>
        <dbReference type="ARBA" id="ARBA00022833"/>
    </source>
</evidence>
<feature type="compositionally biased region" description="Polar residues" evidence="5">
    <location>
        <begin position="1"/>
        <end position="21"/>
    </location>
</feature>
<feature type="non-terminal residue" evidence="7">
    <location>
        <position position="1"/>
    </location>
</feature>
<evidence type="ECO:0000256" key="2">
    <source>
        <dbReference type="ARBA" id="ARBA00022771"/>
    </source>
</evidence>
<dbReference type="Gene3D" id="4.10.1000.10">
    <property type="entry name" value="Zinc finger, CCCH-type"/>
    <property type="match status" value="1"/>
</dbReference>
<dbReference type="Proteomes" id="UP000572268">
    <property type="component" value="Unassembled WGS sequence"/>
</dbReference>
<feature type="region of interest" description="Disordered" evidence="5">
    <location>
        <begin position="122"/>
        <end position="147"/>
    </location>
</feature>
<feature type="region of interest" description="Disordered" evidence="5">
    <location>
        <begin position="1"/>
        <end position="28"/>
    </location>
</feature>
<name>A0A7J6KPD3_PEROL</name>
<sequence length="263" mass="29369">EAGITTNHAVDDTNPTASSKSGGRRGYHKSKKICYQYQKYGSCKYGDRCRFVHSKKPGTDVGQSSADKDTGAYFNYVREDQAKLLGLKIEPGNGDIKSGVRLEFFQKDNSRGVHISIKDHIGLSQPSVGNDSTDDDKELSEPPSIDHVGSILGTVEDQFDLSDTVDTTLHDDSWGSIPWTPKPLESSEVSETSWHFMRDAPGFRWQIRKLESSDIADTSTQEYKFVIDLPKSNGPTGRTYDYTKPMFANLSRFEMDAYNTEIS</sequence>
<feature type="non-terminal residue" evidence="7">
    <location>
        <position position="263"/>
    </location>
</feature>
<evidence type="ECO:0000259" key="6">
    <source>
        <dbReference type="PROSITE" id="PS50103"/>
    </source>
</evidence>
<evidence type="ECO:0000256" key="4">
    <source>
        <dbReference type="PROSITE-ProRule" id="PRU00723"/>
    </source>
</evidence>
<dbReference type="Pfam" id="PF00642">
    <property type="entry name" value="zf-CCCH"/>
    <property type="match status" value="1"/>
</dbReference>
<dbReference type="EMBL" id="JABANN010001981">
    <property type="protein sequence ID" value="KAF4648441.1"/>
    <property type="molecule type" value="Genomic_DNA"/>
</dbReference>
<gene>
    <name evidence="7" type="ORF">FOL46_002881</name>
</gene>
<dbReference type="PROSITE" id="PS50103">
    <property type="entry name" value="ZF_C3H1"/>
    <property type="match status" value="1"/>
</dbReference>
<evidence type="ECO:0000256" key="5">
    <source>
        <dbReference type="SAM" id="MobiDB-lite"/>
    </source>
</evidence>
<dbReference type="AlphaFoldDB" id="A0A7J6KPD3"/>
<protein>
    <recommendedName>
        <fullName evidence="6">C3H1-type domain-containing protein</fullName>
    </recommendedName>
</protein>
<organism evidence="7 8">
    <name type="scientific">Perkinsus olseni</name>
    <name type="common">Perkinsus atlanticus</name>
    <dbReference type="NCBI Taxonomy" id="32597"/>
    <lineage>
        <taxon>Eukaryota</taxon>
        <taxon>Sar</taxon>
        <taxon>Alveolata</taxon>
        <taxon>Perkinsozoa</taxon>
        <taxon>Perkinsea</taxon>
        <taxon>Perkinsida</taxon>
        <taxon>Perkinsidae</taxon>
        <taxon>Perkinsus</taxon>
    </lineage>
</organism>
<keyword evidence="3 4" id="KW-0862">Zinc</keyword>
<dbReference type="InterPro" id="IPR000571">
    <property type="entry name" value="Znf_CCCH"/>
</dbReference>
<reference evidence="7 8" key="1">
    <citation type="submission" date="2020-04" db="EMBL/GenBank/DDBJ databases">
        <title>Perkinsus olseni comparative genomics.</title>
        <authorList>
            <person name="Bogema D.R."/>
        </authorList>
    </citation>
    <scope>NUCLEOTIDE SEQUENCE [LARGE SCALE GENOMIC DNA]</scope>
    <source>
        <strain evidence="7">ATCC PRA-31</strain>
    </source>
</reference>
<evidence type="ECO:0000313" key="7">
    <source>
        <dbReference type="EMBL" id="KAF4648441.1"/>
    </source>
</evidence>
<dbReference type="SUPFAM" id="SSF90229">
    <property type="entry name" value="CCCH zinc finger"/>
    <property type="match status" value="1"/>
</dbReference>
<dbReference type="InterPro" id="IPR036855">
    <property type="entry name" value="Znf_CCCH_sf"/>
</dbReference>
<evidence type="ECO:0000313" key="8">
    <source>
        <dbReference type="Proteomes" id="UP000572268"/>
    </source>
</evidence>
<comment type="caution">
    <text evidence="7">The sequence shown here is derived from an EMBL/GenBank/DDBJ whole genome shotgun (WGS) entry which is preliminary data.</text>
</comment>